<gene>
    <name evidence="2" type="ORF">PBY51_018117</name>
</gene>
<dbReference type="InterPro" id="IPR029425">
    <property type="entry name" value="MMS22L_N"/>
</dbReference>
<reference evidence="2 3" key="1">
    <citation type="journal article" date="2023" name="Genes (Basel)">
        <title>Chromosome-Level Genome Assembly and Circadian Gene Repertoire of the Patagonia Blennie Eleginops maclovinus-The Closest Ancestral Proxy of Antarctic Cryonotothenioids.</title>
        <authorList>
            <person name="Cheng C.C."/>
            <person name="Rivera-Colon A.G."/>
            <person name="Minhas B.F."/>
            <person name="Wilson L."/>
            <person name="Rayamajhi N."/>
            <person name="Vargas-Chacoff L."/>
            <person name="Catchen J.M."/>
        </authorList>
    </citation>
    <scope>NUCLEOTIDE SEQUENCE [LARGE SCALE GENOMIC DNA]</scope>
    <source>
        <strain evidence="2">JMC-PN-2008</strain>
    </source>
</reference>
<organism evidence="2 3">
    <name type="scientific">Eleginops maclovinus</name>
    <name type="common">Patagonian blennie</name>
    <name type="synonym">Eleginus maclovinus</name>
    <dbReference type="NCBI Taxonomy" id="56733"/>
    <lineage>
        <taxon>Eukaryota</taxon>
        <taxon>Metazoa</taxon>
        <taxon>Chordata</taxon>
        <taxon>Craniata</taxon>
        <taxon>Vertebrata</taxon>
        <taxon>Euteleostomi</taxon>
        <taxon>Actinopterygii</taxon>
        <taxon>Neopterygii</taxon>
        <taxon>Teleostei</taxon>
        <taxon>Neoteleostei</taxon>
        <taxon>Acanthomorphata</taxon>
        <taxon>Eupercaria</taxon>
        <taxon>Perciformes</taxon>
        <taxon>Notothenioidei</taxon>
        <taxon>Eleginopidae</taxon>
        <taxon>Eleginops</taxon>
    </lineage>
</organism>
<dbReference type="PANTHER" id="PTHR28547">
    <property type="entry name" value="PROTEIN MMS22-LIKE"/>
    <property type="match status" value="1"/>
</dbReference>
<accession>A0AAN8APQ1</accession>
<dbReference type="GO" id="GO:0043596">
    <property type="term" value="C:nuclear replication fork"/>
    <property type="evidence" value="ECO:0007669"/>
    <property type="project" value="TreeGrafter"/>
</dbReference>
<protein>
    <recommendedName>
        <fullName evidence="1">Protein MMS22-like N-terminal domain-containing protein</fullName>
    </recommendedName>
</protein>
<reference evidence="2 3" key="2">
    <citation type="journal article" date="2023" name="Mol. Biol. Evol.">
        <title>Genomics of Secondarily Temperate Adaptation in the Only Non-Antarctic Icefish.</title>
        <authorList>
            <person name="Rivera-Colon A.G."/>
            <person name="Rayamajhi N."/>
            <person name="Minhas B.F."/>
            <person name="Madrigal G."/>
            <person name="Bilyk K.T."/>
            <person name="Yoon V."/>
            <person name="Hune M."/>
            <person name="Gregory S."/>
            <person name="Cheng C.H.C."/>
            <person name="Catchen J.M."/>
        </authorList>
    </citation>
    <scope>NUCLEOTIDE SEQUENCE [LARGE SCALE GENOMIC DNA]</scope>
    <source>
        <strain evidence="2">JMC-PN-2008</strain>
    </source>
</reference>
<feature type="domain" description="Protein MMS22-like N-terminal" evidence="1">
    <location>
        <begin position="29"/>
        <end position="236"/>
    </location>
</feature>
<dbReference type="Pfam" id="PF14910">
    <property type="entry name" value="MMS22L_N"/>
    <property type="match status" value="1"/>
</dbReference>
<name>A0AAN8APQ1_ELEMC</name>
<dbReference type="PANTHER" id="PTHR28547:SF1">
    <property type="entry name" value="PROTEIN MMS22-LIKE"/>
    <property type="match status" value="1"/>
</dbReference>
<dbReference type="GO" id="GO:0000724">
    <property type="term" value="P:double-strand break repair via homologous recombination"/>
    <property type="evidence" value="ECO:0007669"/>
    <property type="project" value="InterPro"/>
</dbReference>
<evidence type="ECO:0000313" key="2">
    <source>
        <dbReference type="EMBL" id="KAK5862752.1"/>
    </source>
</evidence>
<comment type="caution">
    <text evidence="2">The sequence shown here is derived from an EMBL/GenBank/DDBJ whole genome shotgun (WGS) entry which is preliminary data.</text>
</comment>
<dbReference type="EMBL" id="JAUZQC010000012">
    <property type="protein sequence ID" value="KAK5862752.1"/>
    <property type="molecule type" value="Genomic_DNA"/>
</dbReference>
<dbReference type="InterPro" id="IPR042320">
    <property type="entry name" value="MMS22-like"/>
</dbReference>
<sequence length="246" mass="27638">MADDFSQSLTPPVSPFTADSFCDMTPARPPCFCCSETKEDPTGALSPQGYVAGGSLKRLLLRLDPAPAEYETDTVEIFGFPWVTETALVESTKLLFGLFREKVYRLESLVQSSSHDFGQAGNLHYEAEDLRQQCVSFLQYVKVFLHRFLEPTCSLDTSHCHPYEELEAQLPSALLEEIFGITLLVGRLKDLPANVQSAFTIANPGKIFPPSWHLLHLHLDVHWSILEILTYLVTRCKARWCTPTSL</sequence>
<dbReference type="AlphaFoldDB" id="A0AAN8APQ1"/>
<proteinExistence type="predicted"/>
<dbReference type="Proteomes" id="UP001346869">
    <property type="component" value="Unassembled WGS sequence"/>
</dbReference>
<dbReference type="GO" id="GO:0031297">
    <property type="term" value="P:replication fork processing"/>
    <property type="evidence" value="ECO:0007669"/>
    <property type="project" value="InterPro"/>
</dbReference>
<evidence type="ECO:0000259" key="1">
    <source>
        <dbReference type="Pfam" id="PF14910"/>
    </source>
</evidence>
<keyword evidence="3" id="KW-1185">Reference proteome</keyword>
<evidence type="ECO:0000313" key="3">
    <source>
        <dbReference type="Proteomes" id="UP001346869"/>
    </source>
</evidence>